<keyword evidence="4" id="KW-1185">Reference proteome</keyword>
<feature type="compositionally biased region" description="Low complexity" evidence="2">
    <location>
        <begin position="277"/>
        <end position="286"/>
    </location>
</feature>
<feature type="compositionally biased region" description="Polar residues" evidence="2">
    <location>
        <begin position="146"/>
        <end position="155"/>
    </location>
</feature>
<feature type="compositionally biased region" description="Polar residues" evidence="2">
    <location>
        <begin position="320"/>
        <end position="329"/>
    </location>
</feature>
<feature type="region of interest" description="Disordered" evidence="2">
    <location>
        <begin position="407"/>
        <end position="426"/>
    </location>
</feature>
<sequence length="447" mass="50244">SLGSRLEELTEFAREKESTSSDLEAKNKSVAESLQMAYKKEKELTESLHSAKTTIQRLVDKYEMLEKEYTLLKESAADHKERLIQSRQEAIETYNKCSRLEMTNKQLQHDNEILKHELAMARSSMSMRTSYEDSYSPSRSREQGRANHNASTSNRARSRDRSQHNSSPTSARSRKRLDNSLGDDPAGSTEDLMRSPILRAEQELRRLQGSVGGAAGSGGREFAPKLQRKFYGTEVSSHSTASTSSRSRNVFSPNSKSSTALEKKGRATPQNGRIAKSSPSRSSSSRAEPLNYVTERDRAGRGGGSRDRKSGDSKADRDISGSSRKSTLAANRMSGELALDRIKAGDIVSRPDWEDFYTSMAPDRSDSFGMDRTSNRTATREQILQERLQNIDTLEKKYDKLVTQKRKYESSLSKLPAHGHRVEKDRLEAELDELDKELGSVRMSLKR</sequence>
<feature type="region of interest" description="Disordered" evidence="2">
    <location>
        <begin position="237"/>
        <end position="329"/>
    </location>
</feature>
<name>A0A433TTG2_ELYCH</name>
<feature type="compositionally biased region" description="Low complexity" evidence="2">
    <location>
        <begin position="237"/>
        <end position="248"/>
    </location>
</feature>
<dbReference type="PANTHER" id="PTHR14926">
    <property type="entry name" value="M-PHASE PHOSPHOPROTEIN 9"/>
    <property type="match status" value="1"/>
</dbReference>
<evidence type="ECO:0000256" key="1">
    <source>
        <dbReference type="SAM" id="Coils"/>
    </source>
</evidence>
<keyword evidence="1" id="KW-0175">Coiled coil</keyword>
<feature type="coiled-coil region" evidence="1">
    <location>
        <begin position="48"/>
        <end position="124"/>
    </location>
</feature>
<feature type="non-terminal residue" evidence="3">
    <location>
        <position position="1"/>
    </location>
</feature>
<proteinExistence type="predicted"/>
<evidence type="ECO:0000313" key="4">
    <source>
        <dbReference type="Proteomes" id="UP000271974"/>
    </source>
</evidence>
<dbReference type="Proteomes" id="UP000271974">
    <property type="component" value="Unassembled WGS sequence"/>
</dbReference>
<dbReference type="InterPro" id="IPR026636">
    <property type="entry name" value="MPHOSPH9"/>
</dbReference>
<accession>A0A433TTG2</accession>
<evidence type="ECO:0000313" key="3">
    <source>
        <dbReference type="EMBL" id="RUS84816.1"/>
    </source>
</evidence>
<feature type="compositionally biased region" description="Polar residues" evidence="2">
    <location>
        <begin position="249"/>
        <end position="260"/>
    </location>
</feature>
<feature type="compositionally biased region" description="Basic and acidic residues" evidence="2">
    <location>
        <begin position="294"/>
        <end position="319"/>
    </location>
</feature>
<dbReference type="AlphaFoldDB" id="A0A433TTG2"/>
<feature type="region of interest" description="Disordered" evidence="2">
    <location>
        <begin position="124"/>
        <end position="195"/>
    </location>
</feature>
<dbReference type="GO" id="GO:0005814">
    <property type="term" value="C:centriole"/>
    <property type="evidence" value="ECO:0007669"/>
    <property type="project" value="TreeGrafter"/>
</dbReference>
<dbReference type="PANTHER" id="PTHR14926:SF1">
    <property type="entry name" value="M-PHASE PHOSPHOPROTEIN 9"/>
    <property type="match status" value="1"/>
</dbReference>
<dbReference type="EMBL" id="RQTK01000192">
    <property type="protein sequence ID" value="RUS84816.1"/>
    <property type="molecule type" value="Genomic_DNA"/>
</dbReference>
<gene>
    <name evidence="3" type="ORF">EGW08_007431</name>
</gene>
<dbReference type="OrthoDB" id="6288856at2759"/>
<evidence type="ECO:0000256" key="2">
    <source>
        <dbReference type="SAM" id="MobiDB-lite"/>
    </source>
</evidence>
<feature type="non-terminal residue" evidence="3">
    <location>
        <position position="447"/>
    </location>
</feature>
<reference evidence="3 4" key="1">
    <citation type="submission" date="2019-01" db="EMBL/GenBank/DDBJ databases">
        <title>A draft genome assembly of the solar-powered sea slug Elysia chlorotica.</title>
        <authorList>
            <person name="Cai H."/>
            <person name="Li Q."/>
            <person name="Fang X."/>
            <person name="Li J."/>
            <person name="Curtis N.E."/>
            <person name="Altenburger A."/>
            <person name="Shibata T."/>
            <person name="Feng M."/>
            <person name="Maeda T."/>
            <person name="Schwartz J.A."/>
            <person name="Shigenobu S."/>
            <person name="Lundholm N."/>
            <person name="Nishiyama T."/>
            <person name="Yang H."/>
            <person name="Hasebe M."/>
            <person name="Li S."/>
            <person name="Pierce S.K."/>
            <person name="Wang J."/>
        </authorList>
    </citation>
    <scope>NUCLEOTIDE SEQUENCE [LARGE SCALE GENOMIC DNA]</scope>
    <source>
        <strain evidence="3">EC2010</strain>
        <tissue evidence="3">Whole organism of an adult</tissue>
    </source>
</reference>
<dbReference type="STRING" id="188477.A0A433TTG2"/>
<protein>
    <submittedName>
        <fullName evidence="3">Uncharacterized protein</fullName>
    </submittedName>
</protein>
<comment type="caution">
    <text evidence="3">The sequence shown here is derived from an EMBL/GenBank/DDBJ whole genome shotgun (WGS) entry which is preliminary data.</text>
</comment>
<organism evidence="3 4">
    <name type="scientific">Elysia chlorotica</name>
    <name type="common">Eastern emerald elysia</name>
    <name type="synonym">Sea slug</name>
    <dbReference type="NCBI Taxonomy" id="188477"/>
    <lineage>
        <taxon>Eukaryota</taxon>
        <taxon>Metazoa</taxon>
        <taxon>Spiralia</taxon>
        <taxon>Lophotrochozoa</taxon>
        <taxon>Mollusca</taxon>
        <taxon>Gastropoda</taxon>
        <taxon>Heterobranchia</taxon>
        <taxon>Euthyneura</taxon>
        <taxon>Panpulmonata</taxon>
        <taxon>Sacoglossa</taxon>
        <taxon>Placobranchoidea</taxon>
        <taxon>Plakobranchidae</taxon>
        <taxon>Elysia</taxon>
    </lineage>
</organism>
<feature type="region of interest" description="Disordered" evidence="2">
    <location>
        <begin position="1"/>
        <end position="27"/>
    </location>
</feature>